<comment type="cofactor">
    <cofactor evidence="1">
        <name>Mn(2+)</name>
        <dbReference type="ChEBI" id="CHEBI:29035"/>
    </cofactor>
</comment>
<dbReference type="PANTHER" id="PTHR45668">
    <property type="entry name" value="SERINE/THREONINE-PROTEIN PHOSPHATASE 5-RELATED"/>
    <property type="match status" value="1"/>
</dbReference>
<evidence type="ECO:0000256" key="2">
    <source>
        <dbReference type="ARBA" id="ARBA00022723"/>
    </source>
</evidence>
<proteinExistence type="predicted"/>
<dbReference type="Proteomes" id="UP000324800">
    <property type="component" value="Unassembled WGS sequence"/>
</dbReference>
<evidence type="ECO:0000256" key="3">
    <source>
        <dbReference type="ARBA" id="ARBA00023211"/>
    </source>
</evidence>
<reference evidence="6 7" key="1">
    <citation type="submission" date="2019-03" db="EMBL/GenBank/DDBJ databases">
        <title>Single cell metagenomics reveals metabolic interactions within the superorganism composed of flagellate Streblomastix strix and complex community of Bacteroidetes bacteria on its surface.</title>
        <authorList>
            <person name="Treitli S.C."/>
            <person name="Kolisko M."/>
            <person name="Husnik F."/>
            <person name="Keeling P."/>
            <person name="Hampl V."/>
        </authorList>
    </citation>
    <scope>NUCLEOTIDE SEQUENCE [LARGE SCALE GENOMIC DNA]</scope>
    <source>
        <strain evidence="6">ST1C</strain>
    </source>
</reference>
<evidence type="ECO:0000313" key="7">
    <source>
        <dbReference type="Proteomes" id="UP000324800"/>
    </source>
</evidence>
<dbReference type="PANTHER" id="PTHR45668:SF5">
    <property type="entry name" value="SERINE_THREONINE-PROTEIN PHOSPHATASE 5"/>
    <property type="match status" value="1"/>
</dbReference>
<dbReference type="InterPro" id="IPR004843">
    <property type="entry name" value="Calcineurin-like_PHP"/>
</dbReference>
<feature type="non-terminal residue" evidence="6">
    <location>
        <position position="1"/>
    </location>
</feature>
<evidence type="ECO:0000313" key="6">
    <source>
        <dbReference type="EMBL" id="KAA6378255.1"/>
    </source>
</evidence>
<feature type="domain" description="Serine/threonine specific protein phosphatases" evidence="5">
    <location>
        <begin position="1"/>
        <end position="128"/>
    </location>
</feature>
<accession>A0A5J4V7T2</accession>
<dbReference type="SUPFAM" id="SSF56300">
    <property type="entry name" value="Metallo-dependent phosphatases"/>
    <property type="match status" value="1"/>
</dbReference>
<dbReference type="InterPro" id="IPR006186">
    <property type="entry name" value="Ser/Thr-sp_prot-phosphatase"/>
</dbReference>
<dbReference type="GO" id="GO:0016787">
    <property type="term" value="F:hydrolase activity"/>
    <property type="evidence" value="ECO:0007669"/>
    <property type="project" value="InterPro"/>
</dbReference>
<dbReference type="AlphaFoldDB" id="A0A5J4V7T2"/>
<evidence type="ECO:0000259" key="5">
    <source>
        <dbReference type="SMART" id="SM00156"/>
    </source>
</evidence>
<dbReference type="PRINTS" id="PR00114">
    <property type="entry name" value="STPHPHTASE"/>
</dbReference>
<evidence type="ECO:0000256" key="1">
    <source>
        <dbReference type="ARBA" id="ARBA00001936"/>
    </source>
</evidence>
<dbReference type="InterPro" id="IPR029052">
    <property type="entry name" value="Metallo-depent_PP-like"/>
</dbReference>
<keyword evidence="3" id="KW-0464">Manganese</keyword>
<sequence>MDNVKLADIDALNRNRQPPQEGENLFTDLLWADPMAQKGRAPSPRGEGKTFGPDITDKFCQQNKITYILRAHQMCDKGFENNHTNKLFTVFSAPNYCDQMGNKGAICIVRRRSEDKEKEGGKAVDYLPEFIQYDASPHPKTQSMQYANPLLRFGM</sequence>
<keyword evidence="2" id="KW-0479">Metal-binding</keyword>
<evidence type="ECO:0000256" key="4">
    <source>
        <dbReference type="SAM" id="MobiDB-lite"/>
    </source>
</evidence>
<dbReference type="Gene3D" id="3.60.21.10">
    <property type="match status" value="1"/>
</dbReference>
<feature type="region of interest" description="Disordered" evidence="4">
    <location>
        <begin position="1"/>
        <end position="22"/>
    </location>
</feature>
<comment type="caution">
    <text evidence="6">The sequence shown here is derived from an EMBL/GenBank/DDBJ whole genome shotgun (WGS) entry which is preliminary data.</text>
</comment>
<dbReference type="SMART" id="SM00156">
    <property type="entry name" value="PP2Ac"/>
    <property type="match status" value="1"/>
</dbReference>
<dbReference type="EMBL" id="SNRW01009268">
    <property type="protein sequence ID" value="KAA6378255.1"/>
    <property type="molecule type" value="Genomic_DNA"/>
</dbReference>
<name>A0A5J4V7T2_9EUKA</name>
<dbReference type="InterPro" id="IPR051134">
    <property type="entry name" value="PPP_phosphatase"/>
</dbReference>
<protein>
    <submittedName>
        <fullName evidence="6">Putative Serine/threonine-protein phosphatase 5</fullName>
    </submittedName>
</protein>
<dbReference type="OrthoDB" id="445564at2759"/>
<gene>
    <name evidence="6" type="ORF">EZS28_026217</name>
</gene>
<dbReference type="GO" id="GO:0046872">
    <property type="term" value="F:metal ion binding"/>
    <property type="evidence" value="ECO:0007669"/>
    <property type="project" value="UniProtKB-KW"/>
</dbReference>
<dbReference type="Pfam" id="PF00149">
    <property type="entry name" value="Metallophos"/>
    <property type="match status" value="1"/>
</dbReference>
<feature type="compositionally biased region" description="Basic and acidic residues" evidence="4">
    <location>
        <begin position="1"/>
        <end position="13"/>
    </location>
</feature>
<organism evidence="6 7">
    <name type="scientific">Streblomastix strix</name>
    <dbReference type="NCBI Taxonomy" id="222440"/>
    <lineage>
        <taxon>Eukaryota</taxon>
        <taxon>Metamonada</taxon>
        <taxon>Preaxostyla</taxon>
        <taxon>Oxymonadida</taxon>
        <taxon>Streblomastigidae</taxon>
        <taxon>Streblomastix</taxon>
    </lineage>
</organism>